<dbReference type="GO" id="GO:0009328">
    <property type="term" value="C:phenylalanine-tRNA ligase complex"/>
    <property type="evidence" value="ECO:0007669"/>
    <property type="project" value="TreeGrafter"/>
</dbReference>
<dbReference type="GO" id="GO:0006432">
    <property type="term" value="P:phenylalanyl-tRNA aminoacylation"/>
    <property type="evidence" value="ECO:0007669"/>
    <property type="project" value="InterPro"/>
</dbReference>
<evidence type="ECO:0000256" key="2">
    <source>
        <dbReference type="ARBA" id="ARBA00012814"/>
    </source>
</evidence>
<keyword evidence="7" id="KW-0460">Magnesium</keyword>
<dbReference type="GeneID" id="38571687"/>
<dbReference type="EC" id="6.1.1.20" evidence="2"/>
<evidence type="ECO:0000256" key="8">
    <source>
        <dbReference type="ARBA" id="ARBA00022917"/>
    </source>
</evidence>
<evidence type="ECO:0000256" key="1">
    <source>
        <dbReference type="ARBA" id="ARBA00001946"/>
    </source>
</evidence>
<name>A0A3G2QZQ5_9STRA</name>
<dbReference type="Pfam" id="PF03484">
    <property type="entry name" value="B5"/>
    <property type="match status" value="1"/>
</dbReference>
<dbReference type="PROSITE" id="PS51483">
    <property type="entry name" value="B5"/>
    <property type="match status" value="1"/>
</dbReference>
<dbReference type="SUPFAM" id="SSF54991">
    <property type="entry name" value="Anticodon-binding domain of PheRS"/>
    <property type="match status" value="1"/>
</dbReference>
<dbReference type="SMART" id="SM00896">
    <property type="entry name" value="FDX-ACB"/>
    <property type="match status" value="1"/>
</dbReference>
<dbReference type="PANTHER" id="PTHR10947">
    <property type="entry name" value="PHENYLALANYL-TRNA SYNTHETASE BETA CHAIN AND LEUCINE-RICH REPEAT-CONTAINING PROTEIN 47"/>
    <property type="match status" value="1"/>
</dbReference>
<evidence type="ECO:0000256" key="6">
    <source>
        <dbReference type="ARBA" id="ARBA00022840"/>
    </source>
</evidence>
<dbReference type="Gene3D" id="3.30.930.10">
    <property type="entry name" value="Bira Bifunctional Protein, Domain 2"/>
    <property type="match status" value="1"/>
</dbReference>
<dbReference type="GO" id="GO:0004826">
    <property type="term" value="F:phenylalanine-tRNA ligase activity"/>
    <property type="evidence" value="ECO:0007669"/>
    <property type="project" value="UniProtKB-EC"/>
</dbReference>
<protein>
    <recommendedName>
        <fullName evidence="2">phenylalanine--tRNA ligase</fullName>
        <ecNumber evidence="2">6.1.1.20</ecNumber>
    </recommendedName>
</protein>
<dbReference type="SUPFAM" id="SSF55681">
    <property type="entry name" value="Class II aaRS and biotin synthetases"/>
    <property type="match status" value="1"/>
</dbReference>
<dbReference type="InterPro" id="IPR020825">
    <property type="entry name" value="Phe-tRNA_synthase-like_B3/B4"/>
</dbReference>
<dbReference type="EMBL" id="MH795130">
    <property type="protein sequence ID" value="AYO28371.1"/>
    <property type="molecule type" value="Genomic_DNA"/>
</dbReference>
<evidence type="ECO:0000256" key="7">
    <source>
        <dbReference type="ARBA" id="ARBA00022842"/>
    </source>
</evidence>
<dbReference type="AlphaFoldDB" id="A0A3G2QZQ5"/>
<dbReference type="Pfam" id="PF03483">
    <property type="entry name" value="B3_4"/>
    <property type="match status" value="1"/>
</dbReference>
<accession>A0A3G2QZQ5</accession>
<dbReference type="GO" id="GO:0000287">
    <property type="term" value="F:magnesium ion binding"/>
    <property type="evidence" value="ECO:0007669"/>
    <property type="project" value="InterPro"/>
</dbReference>
<dbReference type="Gene3D" id="3.50.40.10">
    <property type="entry name" value="Phenylalanyl-trna Synthetase, Chain B, domain 3"/>
    <property type="match status" value="1"/>
</dbReference>
<dbReference type="InterPro" id="IPR041616">
    <property type="entry name" value="PheRS_beta_core"/>
</dbReference>
<evidence type="ECO:0000256" key="3">
    <source>
        <dbReference type="ARBA" id="ARBA00022598"/>
    </source>
</evidence>
<dbReference type="InterPro" id="IPR009061">
    <property type="entry name" value="DNA-bd_dom_put_sf"/>
</dbReference>
<evidence type="ECO:0000256" key="9">
    <source>
        <dbReference type="ARBA" id="ARBA00023146"/>
    </source>
</evidence>
<comment type="cofactor">
    <cofactor evidence="1">
        <name>Mg(2+)</name>
        <dbReference type="ChEBI" id="CHEBI:18420"/>
    </cofactor>
</comment>
<dbReference type="Pfam" id="PF03147">
    <property type="entry name" value="FDX-ACB"/>
    <property type="match status" value="1"/>
</dbReference>
<keyword evidence="6" id="KW-0067">ATP-binding</keyword>
<reference evidence="12" key="1">
    <citation type="submission" date="2018-08" db="EMBL/GenBank/DDBJ databases">
        <title>Comparative Plastid Genomics of Synurophyceae: Evolutionary Evidence of Lateral Gene Transfer and Inverted Repeat Dynamics.</title>
        <authorList>
            <person name="Kim J.I."/>
            <person name="Shin H."/>
            <person name="Skaloud P."/>
            <person name="Jung J."/>
            <person name="Yoon H.S."/>
            <person name="Archibald J.M."/>
            <person name="Shin W."/>
        </authorList>
    </citation>
    <scope>NUCLEOTIDE SEQUENCE</scope>
    <source>
        <strain evidence="12">FBCC200023</strain>
    </source>
</reference>
<keyword evidence="5" id="KW-0547">Nucleotide-binding</keyword>
<dbReference type="SUPFAM" id="SSF46955">
    <property type="entry name" value="Putative DNA-binding domain"/>
    <property type="match status" value="1"/>
</dbReference>
<keyword evidence="12" id="KW-0934">Plastid</keyword>
<geneLocation type="plastid" evidence="12"/>
<keyword evidence="4" id="KW-0479">Metal-binding</keyword>
<evidence type="ECO:0000256" key="5">
    <source>
        <dbReference type="ARBA" id="ARBA00022741"/>
    </source>
</evidence>
<dbReference type="Gene3D" id="3.30.70.380">
    <property type="entry name" value="Ferrodoxin-fold anticodon-binding domain"/>
    <property type="match status" value="1"/>
</dbReference>
<evidence type="ECO:0000313" key="12">
    <source>
        <dbReference type="EMBL" id="AYO28371.1"/>
    </source>
</evidence>
<keyword evidence="8" id="KW-0648">Protein biosynthesis</keyword>
<dbReference type="InterPro" id="IPR045864">
    <property type="entry name" value="aa-tRNA-synth_II/BPL/LPL"/>
</dbReference>
<dbReference type="GO" id="GO:0005524">
    <property type="term" value="F:ATP binding"/>
    <property type="evidence" value="ECO:0007669"/>
    <property type="project" value="UniProtKB-KW"/>
</dbReference>
<dbReference type="GO" id="GO:0003723">
    <property type="term" value="F:RNA binding"/>
    <property type="evidence" value="ECO:0007669"/>
    <property type="project" value="InterPro"/>
</dbReference>
<dbReference type="SMART" id="SM00874">
    <property type="entry name" value="B5"/>
    <property type="match status" value="1"/>
</dbReference>
<gene>
    <name evidence="12" type="primary">syfB</name>
</gene>
<dbReference type="SUPFAM" id="SSF56037">
    <property type="entry name" value="PheT/TilS domain"/>
    <property type="match status" value="1"/>
</dbReference>
<keyword evidence="9 12" id="KW-0030">Aminoacyl-tRNA synthetase</keyword>
<sequence>MKIPSNRDDLLIEKFLIQELSLIFLLKEKNVWEKLKKNYNFILKQKYIQYLNYSTINFDSNIPSIFTYAIEIENSTNQNSPLWIQNKLLNFGTKPCENKNDICNLVILEWGQNLNLSTQISENLENSSTYKIESLNKNENFYDSHGKNYELKPGTIVLKKNSNEIISVFGILNTSVKNGNTFLLEGTFYDINEEKLKSTFNKDQFLQKLYRKMFLENFRFSFQRILTLLEIIYFSEIKSKKFITKTKKINLESVKLICFKKNSLKVFLNLDTIDEKILQKGGFEIVCKTVNEFFLKIPSFRRDLTREIDIIEEYSRFIGYSNFQEILPKKFQNNSTLKTSIFLKQFFLNYGFNEILTNPIRDNSENEAFSIKINNPLTKELSSLRTTLIPKLIETFNNNARISSTFNNFFEMGRVFKKFNKQIIEEDKFTAIFTIPKNFSTNNYSDWFVAIGFLENILSNFGYETIKKEKINPNIKFFHKTRSILLKENNKILGIFGEINPQYLNNVTNKISVYIFELNLTYFKNYKLYSGLKNYKEYSIYPSIKKDLSFLIEKESNFLALKIFIEKNLNSLKSIQFFDIYINEKFNNLVNIAIRLEFQSNTYTLTNDFIEKEIEKVKSLLFEKFQVQFRN</sequence>
<dbReference type="InterPro" id="IPR036690">
    <property type="entry name" value="Fdx_antiC-bd_sf"/>
</dbReference>
<dbReference type="InterPro" id="IPR005147">
    <property type="entry name" value="tRNA_synthase_B5-dom"/>
</dbReference>
<organism evidence="12">
    <name type="scientific">Synura uvella</name>
    <dbReference type="NCBI Taxonomy" id="52557"/>
    <lineage>
        <taxon>Eukaryota</taxon>
        <taxon>Sar</taxon>
        <taxon>Stramenopiles</taxon>
        <taxon>Ochrophyta</taxon>
        <taxon>Synurophyceae</taxon>
        <taxon>Synurales</taxon>
        <taxon>Mallomonadaceae</taxon>
        <taxon>Synura</taxon>
    </lineage>
</organism>
<dbReference type="PROSITE" id="PS51447">
    <property type="entry name" value="FDX_ACB"/>
    <property type="match status" value="1"/>
</dbReference>
<evidence type="ECO:0000259" key="10">
    <source>
        <dbReference type="PROSITE" id="PS51447"/>
    </source>
</evidence>
<feature type="domain" description="FDX-ACB" evidence="10">
    <location>
        <begin position="539"/>
        <end position="630"/>
    </location>
</feature>
<dbReference type="Gene3D" id="3.30.56.10">
    <property type="match status" value="1"/>
</dbReference>
<keyword evidence="3" id="KW-0436">Ligase</keyword>
<feature type="domain" description="B5" evidence="11">
    <location>
        <begin position="242"/>
        <end position="325"/>
    </location>
</feature>
<dbReference type="InterPro" id="IPR005146">
    <property type="entry name" value="B3/B4_tRNA-bd"/>
</dbReference>
<dbReference type="InterPro" id="IPR005121">
    <property type="entry name" value="Fdx_antiC-bd"/>
</dbReference>
<evidence type="ECO:0000259" key="11">
    <source>
        <dbReference type="PROSITE" id="PS51483"/>
    </source>
</evidence>
<dbReference type="RefSeq" id="YP_009545217.1">
    <property type="nucleotide sequence ID" value="NC_040134.1"/>
</dbReference>
<proteinExistence type="predicted"/>
<dbReference type="InterPro" id="IPR045060">
    <property type="entry name" value="Phe-tRNA-ligase_IIc_bsu"/>
</dbReference>
<evidence type="ECO:0000256" key="4">
    <source>
        <dbReference type="ARBA" id="ARBA00022723"/>
    </source>
</evidence>
<dbReference type="Pfam" id="PF17759">
    <property type="entry name" value="tRNA_synthFbeta"/>
    <property type="match status" value="1"/>
</dbReference>
<dbReference type="PANTHER" id="PTHR10947:SF0">
    <property type="entry name" value="PHENYLALANINE--TRNA LIGASE BETA SUBUNIT"/>
    <property type="match status" value="1"/>
</dbReference>